<dbReference type="PANTHER" id="PTHR13167:SF25">
    <property type="entry name" value="PIEZO-TYPE MECHANOSENSITIVE ION CHANNEL COMPONENT"/>
    <property type="match status" value="1"/>
</dbReference>
<keyword evidence="1" id="KW-0812">Transmembrane</keyword>
<dbReference type="eggNOG" id="KOG1893">
    <property type="taxonomic scope" value="Eukaryota"/>
</dbReference>
<feature type="non-terminal residue" evidence="3">
    <location>
        <position position="237"/>
    </location>
</feature>
<feature type="transmembrane region" description="Helical" evidence="1">
    <location>
        <begin position="25"/>
        <end position="43"/>
    </location>
</feature>
<dbReference type="EMBL" id="CH991545">
    <property type="protein sequence ID" value="EDQ91516.1"/>
    <property type="molecule type" value="Genomic_DNA"/>
</dbReference>
<feature type="non-terminal residue" evidence="3">
    <location>
        <position position="1"/>
    </location>
</feature>
<gene>
    <name evidence="3" type="ORF">MONBRDRAFT_2570</name>
</gene>
<protein>
    <recommendedName>
        <fullName evidence="2">Piezo THU9 and anchor domain-containing protein</fullName>
    </recommendedName>
</protein>
<dbReference type="AlphaFoldDB" id="A9UTL7"/>
<dbReference type="GO" id="GO:0008381">
    <property type="term" value="F:mechanosensitive monoatomic ion channel activity"/>
    <property type="evidence" value="ECO:0007669"/>
    <property type="project" value="InterPro"/>
</dbReference>
<evidence type="ECO:0000313" key="3">
    <source>
        <dbReference type="EMBL" id="EDQ91516.1"/>
    </source>
</evidence>
<dbReference type="InterPro" id="IPR027272">
    <property type="entry name" value="Piezo"/>
</dbReference>
<keyword evidence="4" id="KW-1185">Reference proteome</keyword>
<name>A9UTL7_MONBE</name>
<feature type="transmembrane region" description="Helical" evidence="1">
    <location>
        <begin position="87"/>
        <end position="106"/>
    </location>
</feature>
<feature type="transmembrane region" description="Helical" evidence="1">
    <location>
        <begin position="167"/>
        <end position="191"/>
    </location>
</feature>
<accession>A9UTL7</accession>
<dbReference type="Pfam" id="PF24874">
    <property type="entry name" value="Piezo_THU9_anchor"/>
    <property type="match status" value="1"/>
</dbReference>
<dbReference type="Proteomes" id="UP000001357">
    <property type="component" value="Unassembled WGS sequence"/>
</dbReference>
<reference evidence="3 4" key="1">
    <citation type="journal article" date="2008" name="Nature">
        <title>The genome of the choanoflagellate Monosiga brevicollis and the origin of metazoans.</title>
        <authorList>
            <consortium name="JGI Sequencing"/>
            <person name="King N."/>
            <person name="Westbrook M.J."/>
            <person name="Young S.L."/>
            <person name="Kuo A."/>
            <person name="Abedin M."/>
            <person name="Chapman J."/>
            <person name="Fairclough S."/>
            <person name="Hellsten U."/>
            <person name="Isogai Y."/>
            <person name="Letunic I."/>
            <person name="Marr M."/>
            <person name="Pincus D."/>
            <person name="Putnam N."/>
            <person name="Rokas A."/>
            <person name="Wright K.J."/>
            <person name="Zuzow R."/>
            <person name="Dirks W."/>
            <person name="Good M."/>
            <person name="Goodstein D."/>
            <person name="Lemons D."/>
            <person name="Li W."/>
            <person name="Lyons J.B."/>
            <person name="Morris A."/>
            <person name="Nichols S."/>
            <person name="Richter D.J."/>
            <person name="Salamov A."/>
            <person name="Bork P."/>
            <person name="Lim W.A."/>
            <person name="Manning G."/>
            <person name="Miller W.T."/>
            <person name="McGinnis W."/>
            <person name="Shapiro H."/>
            <person name="Tjian R."/>
            <person name="Grigoriev I.V."/>
            <person name="Rokhsar D."/>
        </authorList>
    </citation>
    <scope>NUCLEOTIDE SEQUENCE [LARGE SCALE GENOMIC DNA]</scope>
    <source>
        <strain evidence="4">MX1 / ATCC 50154</strain>
    </source>
</reference>
<evidence type="ECO:0000256" key="1">
    <source>
        <dbReference type="SAM" id="Phobius"/>
    </source>
</evidence>
<dbReference type="OMA" id="WHKMEDI"/>
<dbReference type="GeneID" id="5889278"/>
<dbReference type="STRING" id="81824.A9UTL7"/>
<sequence>FLLFQFLLIVLDRVIYITRSLTYKLYYHVVMAILIHALVFFWIPSATYRSFGSNAILITLYILKIIYFFLSANQIKSGYPDTVQRNALLQNVTFVGWLIFVIYKAIPFLYELRMLLDWSCIPTTLDLNHWHKMEDIAGQLYLNQYQLKTVRRQGRALGAPQPRSKKFLAGGLLFVLLLIVVWFPLLLISLVNQSAVSNLPTSVDISLEINDYEPIFVMDATTLQQSISSTSYGHLLN</sequence>
<dbReference type="InterPro" id="IPR056770">
    <property type="entry name" value="Piezo_THU9_anchor"/>
</dbReference>
<keyword evidence="1" id="KW-0472">Membrane</keyword>
<dbReference type="GO" id="GO:0016020">
    <property type="term" value="C:membrane"/>
    <property type="evidence" value="ECO:0007669"/>
    <property type="project" value="InterPro"/>
</dbReference>
<dbReference type="RefSeq" id="XP_001743938.1">
    <property type="nucleotide sequence ID" value="XM_001743886.1"/>
</dbReference>
<organism evidence="3 4">
    <name type="scientific">Monosiga brevicollis</name>
    <name type="common">Choanoflagellate</name>
    <dbReference type="NCBI Taxonomy" id="81824"/>
    <lineage>
        <taxon>Eukaryota</taxon>
        <taxon>Choanoflagellata</taxon>
        <taxon>Craspedida</taxon>
        <taxon>Salpingoecidae</taxon>
        <taxon>Monosiga</taxon>
    </lineage>
</organism>
<keyword evidence="1" id="KW-1133">Transmembrane helix</keyword>
<proteinExistence type="predicted"/>
<dbReference type="PANTHER" id="PTHR13167">
    <property type="entry name" value="PIEZO-TYPE MECHANOSENSITIVE ION CHANNEL COMPONENT"/>
    <property type="match status" value="1"/>
</dbReference>
<dbReference type="KEGG" id="mbr:MONBRDRAFT_2570"/>
<evidence type="ECO:0000259" key="2">
    <source>
        <dbReference type="Pfam" id="PF24874"/>
    </source>
</evidence>
<dbReference type="InParanoid" id="A9UTL7"/>
<evidence type="ECO:0000313" key="4">
    <source>
        <dbReference type="Proteomes" id="UP000001357"/>
    </source>
</evidence>
<feature type="domain" description="Piezo THU9 and anchor" evidence="2">
    <location>
        <begin position="2"/>
        <end position="189"/>
    </location>
</feature>
<feature type="transmembrane region" description="Helical" evidence="1">
    <location>
        <begin position="55"/>
        <end position="75"/>
    </location>
</feature>